<dbReference type="GO" id="GO:0006289">
    <property type="term" value="P:nucleotide-excision repair"/>
    <property type="evidence" value="ECO:0007669"/>
    <property type="project" value="InterPro"/>
</dbReference>
<dbReference type="PROSITE" id="PS50858">
    <property type="entry name" value="BSD"/>
    <property type="match status" value="2"/>
</dbReference>
<feature type="region of interest" description="Disordered" evidence="1">
    <location>
        <begin position="452"/>
        <end position="493"/>
    </location>
</feature>
<dbReference type="STRING" id="41875.K8EGP2"/>
<dbReference type="RefSeq" id="XP_007512712.1">
    <property type="nucleotide sequence ID" value="XM_007512650.1"/>
</dbReference>
<feature type="region of interest" description="Disordered" evidence="1">
    <location>
        <begin position="507"/>
        <end position="536"/>
    </location>
</feature>
<dbReference type="Gene3D" id="6.10.140.1200">
    <property type="match status" value="1"/>
</dbReference>
<feature type="domain" description="BSD" evidence="2">
    <location>
        <begin position="250"/>
        <end position="304"/>
    </location>
</feature>
<evidence type="ECO:0000313" key="4">
    <source>
        <dbReference type="Proteomes" id="UP000198341"/>
    </source>
</evidence>
<feature type="domain" description="BSD" evidence="2">
    <location>
        <begin position="159"/>
        <end position="221"/>
    </location>
</feature>
<dbReference type="eggNOG" id="KOG2074">
    <property type="taxonomic scope" value="Eukaryota"/>
</dbReference>
<dbReference type="SUPFAM" id="SSF140383">
    <property type="entry name" value="BSD domain-like"/>
    <property type="match status" value="1"/>
</dbReference>
<dbReference type="Proteomes" id="UP000198341">
    <property type="component" value="Chromosome 6"/>
</dbReference>
<proteinExistence type="predicted"/>
<feature type="compositionally biased region" description="Basic and acidic residues" evidence="1">
    <location>
        <begin position="477"/>
        <end position="493"/>
    </location>
</feature>
<reference evidence="3 4" key="1">
    <citation type="submission" date="2011-10" db="EMBL/GenBank/DDBJ databases">
        <authorList>
            <person name="Genoscope - CEA"/>
        </authorList>
    </citation>
    <scope>NUCLEOTIDE SEQUENCE [LARGE SCALE GENOMIC DNA]</scope>
    <source>
        <strain evidence="3 4">RCC 1105</strain>
    </source>
</reference>
<protein>
    <recommendedName>
        <fullName evidence="2">BSD domain-containing protein</fullName>
    </recommendedName>
</protein>
<dbReference type="EMBL" id="FO082273">
    <property type="protein sequence ID" value="CCO17312.1"/>
    <property type="molecule type" value="Genomic_DNA"/>
</dbReference>
<dbReference type="GeneID" id="19015068"/>
<dbReference type="InterPro" id="IPR035925">
    <property type="entry name" value="BSD_dom_sf"/>
</dbReference>
<dbReference type="PANTHER" id="PTHR12856">
    <property type="entry name" value="TRANSCRIPTION INITIATION FACTOR IIH-RELATED"/>
    <property type="match status" value="1"/>
</dbReference>
<accession>K8EGP2</accession>
<evidence type="ECO:0000313" key="3">
    <source>
        <dbReference type="EMBL" id="CCO17312.1"/>
    </source>
</evidence>
<sequence>MSTLTRGEFYSFFLLKKKGQTDRQKQLHFFTSTKKKREFVEEILRRMLVVLKPIKCELEIAKGVRAKGEASVTERDVVFNAAEKSSDDESSSFKGAKVISIESVTNQQKSKAKKGADYFALRVSHDSSGGGGGGGGGGGAIVLRFETEKDRDDISKAIKEQKTKIDVEKASMPSRVEQEARRQLLETNPDLKELFDATVGQGIISEAEFWDARRKKLSSIASRLGLTQKTGLKSEMDADDIGARDGASVERDKIRATLTSEKMHRIFAERPGVRKAFIDNCVKRKELTEREFWHRFLKSEYMKKMRDGGEAQSEAEKNDLILFSRRLEDEAGKRKQVESVSEFVNLQADKDDTLVTGQSAYGVFDRYQGTKEQVKKKVGKGAAGGQATTFVGDDDSLSKMDIARDLNRHGEVVLRGRPKGDDSVATNATTAAMIAEKEDKDALEDRLKKISMASKRLKDGDADRDGDDNVSDDDAEELRLEDLNREEEEPKKMELAVADASAYFRKKKSTETTVAKKSTTKSKQDKTKRKRDEAEIEAKSFAQAIELARSFGKEENEVKDEELDGLAALKTLESITQSLWRHESETTSHISSFDSFSSLEKTEDGDNRQRLLSESEALALKKIAAKVEEYLIHFWRKAPFVTATAWESASKLNDALGELYDAISNLKSALSGEKRNEASRRVRSILRSMDAAFAYYDEEKENRKASYDAFLKARQQSEATAAGGAK</sequence>
<dbReference type="GO" id="GO:0006351">
    <property type="term" value="P:DNA-templated transcription"/>
    <property type="evidence" value="ECO:0007669"/>
    <property type="project" value="InterPro"/>
</dbReference>
<dbReference type="SMART" id="SM00751">
    <property type="entry name" value="BSD"/>
    <property type="match status" value="2"/>
</dbReference>
<evidence type="ECO:0000256" key="1">
    <source>
        <dbReference type="SAM" id="MobiDB-lite"/>
    </source>
</evidence>
<evidence type="ECO:0000259" key="2">
    <source>
        <dbReference type="PROSITE" id="PS50858"/>
    </source>
</evidence>
<gene>
    <name evidence="3" type="ORF">Bathy06g00880</name>
</gene>
<dbReference type="GO" id="GO:0000439">
    <property type="term" value="C:transcription factor TFIIH core complex"/>
    <property type="evidence" value="ECO:0007669"/>
    <property type="project" value="InterPro"/>
</dbReference>
<organism evidence="3 4">
    <name type="scientific">Bathycoccus prasinos</name>
    <dbReference type="NCBI Taxonomy" id="41875"/>
    <lineage>
        <taxon>Eukaryota</taxon>
        <taxon>Viridiplantae</taxon>
        <taxon>Chlorophyta</taxon>
        <taxon>Mamiellophyceae</taxon>
        <taxon>Mamiellales</taxon>
        <taxon>Bathycoccaceae</taxon>
        <taxon>Bathycoccus</taxon>
    </lineage>
</organism>
<keyword evidence="4" id="KW-1185">Reference proteome</keyword>
<dbReference type="OrthoDB" id="360521at2759"/>
<feature type="compositionally biased region" description="Basic and acidic residues" evidence="1">
    <location>
        <begin position="522"/>
        <end position="536"/>
    </location>
</feature>
<dbReference type="InterPro" id="IPR027079">
    <property type="entry name" value="Tfb1/GTF2H1"/>
</dbReference>
<dbReference type="InterPro" id="IPR005607">
    <property type="entry name" value="BSD_dom"/>
</dbReference>
<dbReference type="AlphaFoldDB" id="K8EGP2"/>
<dbReference type="KEGG" id="bpg:Bathy06g00880"/>
<name>K8EGP2_9CHLO</name>
<feature type="compositionally biased region" description="Acidic residues" evidence="1">
    <location>
        <begin position="464"/>
        <end position="476"/>
    </location>
</feature>